<gene>
    <name evidence="5" type="ORF">SCA03_24350</name>
</gene>
<evidence type="ECO:0000313" key="6">
    <source>
        <dbReference type="Proteomes" id="UP000319210"/>
    </source>
</evidence>
<sequence length="263" mass="27853">MFDRFGRPHPGQAHRTRPVALITGASSGIGTAVAERLAASGNWQLLLNGRDERRLTQVAARTGGMPLPADVTDPEARSALVKEAQEGAGRVDAVVAGAGIGWAGQFRQMRAQDIDDVLAVNLSAVLHLVRLVVPGMVDRGRGRVVLIGSMAGSVGVRDEAVYSATKGGLMAFADSLRYELGPSGVRVSMVMPGAVDTPFFGRRGAPYHRTRPRPVPADRVADAVCQALRTGRAEAYVPSWLGLPARMHGATPGLFRSLAQRFG</sequence>
<dbReference type="PANTHER" id="PTHR44196:SF1">
    <property type="entry name" value="DEHYDROGENASE_REDUCTASE SDR FAMILY MEMBER 7B"/>
    <property type="match status" value="1"/>
</dbReference>
<dbReference type="GO" id="GO:0016020">
    <property type="term" value="C:membrane"/>
    <property type="evidence" value="ECO:0007669"/>
    <property type="project" value="TreeGrafter"/>
</dbReference>
<dbReference type="EMBL" id="BJMM01000009">
    <property type="protein sequence ID" value="GEB49884.1"/>
    <property type="molecule type" value="Genomic_DNA"/>
</dbReference>
<keyword evidence="2" id="KW-0560">Oxidoreductase</keyword>
<reference evidence="5 6" key="1">
    <citation type="submission" date="2019-06" db="EMBL/GenBank/DDBJ databases">
        <title>Whole genome shotgun sequence of Streptomyces cacaoi subsp. cacaoi NBRC 12748.</title>
        <authorList>
            <person name="Hosoyama A."/>
            <person name="Uohara A."/>
            <person name="Ohji S."/>
            <person name="Ichikawa N."/>
        </authorList>
    </citation>
    <scope>NUCLEOTIDE SEQUENCE [LARGE SCALE GENOMIC DNA]</scope>
    <source>
        <strain evidence="5 6">NBRC 12748</strain>
    </source>
</reference>
<proteinExistence type="inferred from homology"/>
<dbReference type="SMART" id="SM00822">
    <property type="entry name" value="PKS_KR"/>
    <property type="match status" value="1"/>
</dbReference>
<dbReference type="Pfam" id="PF00106">
    <property type="entry name" value="adh_short"/>
    <property type="match status" value="1"/>
</dbReference>
<dbReference type="InterPro" id="IPR020904">
    <property type="entry name" value="Sc_DH/Rdtase_CS"/>
</dbReference>
<evidence type="ECO:0000256" key="1">
    <source>
        <dbReference type="ARBA" id="ARBA00006484"/>
    </source>
</evidence>
<dbReference type="PRINTS" id="PR00081">
    <property type="entry name" value="GDHRDH"/>
</dbReference>
<feature type="domain" description="Ketoreductase" evidence="4">
    <location>
        <begin position="18"/>
        <end position="198"/>
    </location>
</feature>
<dbReference type="Proteomes" id="UP000319210">
    <property type="component" value="Unassembled WGS sequence"/>
</dbReference>
<accession>A0A4Y3QWX0</accession>
<protein>
    <submittedName>
        <fullName evidence="5">Oxidoreductase</fullName>
    </submittedName>
</protein>
<dbReference type="Gene3D" id="3.40.50.720">
    <property type="entry name" value="NAD(P)-binding Rossmann-like Domain"/>
    <property type="match status" value="1"/>
</dbReference>
<dbReference type="SUPFAM" id="SSF51735">
    <property type="entry name" value="NAD(P)-binding Rossmann-fold domains"/>
    <property type="match status" value="1"/>
</dbReference>
<evidence type="ECO:0000313" key="5">
    <source>
        <dbReference type="EMBL" id="GEB49884.1"/>
    </source>
</evidence>
<evidence type="ECO:0000256" key="2">
    <source>
        <dbReference type="ARBA" id="ARBA00023002"/>
    </source>
</evidence>
<dbReference type="CDD" id="cd05233">
    <property type="entry name" value="SDR_c"/>
    <property type="match status" value="1"/>
</dbReference>
<dbReference type="PROSITE" id="PS00061">
    <property type="entry name" value="ADH_SHORT"/>
    <property type="match status" value="1"/>
</dbReference>
<organism evidence="5 6">
    <name type="scientific">Streptomyces cacaoi</name>
    <dbReference type="NCBI Taxonomy" id="1898"/>
    <lineage>
        <taxon>Bacteria</taxon>
        <taxon>Bacillati</taxon>
        <taxon>Actinomycetota</taxon>
        <taxon>Actinomycetes</taxon>
        <taxon>Kitasatosporales</taxon>
        <taxon>Streptomycetaceae</taxon>
        <taxon>Streptomyces</taxon>
    </lineage>
</organism>
<dbReference type="InterPro" id="IPR057326">
    <property type="entry name" value="KR_dom"/>
</dbReference>
<comment type="similarity">
    <text evidence="1 3">Belongs to the short-chain dehydrogenases/reductases (SDR) family.</text>
</comment>
<dbReference type="PANTHER" id="PTHR44196">
    <property type="entry name" value="DEHYDROGENASE/REDUCTASE SDR FAMILY MEMBER 7B"/>
    <property type="match status" value="1"/>
</dbReference>
<evidence type="ECO:0000259" key="4">
    <source>
        <dbReference type="SMART" id="SM00822"/>
    </source>
</evidence>
<keyword evidence="6" id="KW-1185">Reference proteome</keyword>
<dbReference type="InterPro" id="IPR002347">
    <property type="entry name" value="SDR_fam"/>
</dbReference>
<dbReference type="PRINTS" id="PR00080">
    <property type="entry name" value="SDRFAMILY"/>
</dbReference>
<dbReference type="AlphaFoldDB" id="A0A4Y3QWX0"/>
<dbReference type="RefSeq" id="WP_230988603.1">
    <property type="nucleotide sequence ID" value="NZ_BJMM01000009.1"/>
</dbReference>
<name>A0A4Y3QWX0_STRCI</name>
<dbReference type="GO" id="GO:0016491">
    <property type="term" value="F:oxidoreductase activity"/>
    <property type="evidence" value="ECO:0007669"/>
    <property type="project" value="UniProtKB-KW"/>
</dbReference>
<evidence type="ECO:0000256" key="3">
    <source>
        <dbReference type="RuleBase" id="RU000363"/>
    </source>
</evidence>
<comment type="caution">
    <text evidence="5">The sequence shown here is derived from an EMBL/GenBank/DDBJ whole genome shotgun (WGS) entry which is preliminary data.</text>
</comment>
<dbReference type="InterPro" id="IPR036291">
    <property type="entry name" value="NAD(P)-bd_dom_sf"/>
</dbReference>